<accession>A0ABT8D208</accession>
<evidence type="ECO:0000256" key="1">
    <source>
        <dbReference type="SAM" id="MobiDB-lite"/>
    </source>
</evidence>
<evidence type="ECO:0000313" key="3">
    <source>
        <dbReference type="Proteomes" id="UP001243846"/>
    </source>
</evidence>
<sequence>MIKRFEKEMVAPTLGAGPAIALIAENIALPAEGFGLGNGAGNVIGGIADIVVDGEDDIVGFGREPELARILHVAIGDDSRDPLVFGQIARHLVVIVEHNEKVVDLRQNRIDDLAQDPAARRKSGEMGADHRLAHPGWS</sequence>
<dbReference type="EMBL" id="JAUFRC010000001">
    <property type="protein sequence ID" value="MDN3710824.1"/>
    <property type="molecule type" value="Genomic_DNA"/>
</dbReference>
<feature type="region of interest" description="Disordered" evidence="1">
    <location>
        <begin position="116"/>
        <end position="138"/>
    </location>
</feature>
<dbReference type="RefSeq" id="WP_377786157.1">
    <property type="nucleotide sequence ID" value="NZ_JBHUOC010000001.1"/>
</dbReference>
<evidence type="ECO:0000313" key="2">
    <source>
        <dbReference type="EMBL" id="MDN3710824.1"/>
    </source>
</evidence>
<keyword evidence="3" id="KW-1185">Reference proteome</keyword>
<comment type="caution">
    <text evidence="2">The sequence shown here is derived from an EMBL/GenBank/DDBJ whole genome shotgun (WGS) entry which is preliminary data.</text>
</comment>
<organism evidence="2 3">
    <name type="scientific">Paracoccus cavernae</name>
    <dbReference type="NCBI Taxonomy" id="1571207"/>
    <lineage>
        <taxon>Bacteria</taxon>
        <taxon>Pseudomonadati</taxon>
        <taxon>Pseudomonadota</taxon>
        <taxon>Alphaproteobacteria</taxon>
        <taxon>Rhodobacterales</taxon>
        <taxon>Paracoccaceae</taxon>
        <taxon>Paracoccus</taxon>
    </lineage>
</organism>
<dbReference type="Proteomes" id="UP001243846">
    <property type="component" value="Unassembled WGS sequence"/>
</dbReference>
<gene>
    <name evidence="2" type="ORF">QWZ10_01415</name>
</gene>
<name>A0ABT8D208_9RHOB</name>
<proteinExistence type="predicted"/>
<feature type="compositionally biased region" description="Basic and acidic residues" evidence="1">
    <location>
        <begin position="116"/>
        <end position="132"/>
    </location>
</feature>
<reference evidence="3" key="1">
    <citation type="journal article" date="2019" name="Int. J. Syst. Evol. Microbiol.">
        <title>The Global Catalogue of Microorganisms (GCM) 10K type strain sequencing project: providing services to taxonomists for standard genome sequencing and annotation.</title>
        <authorList>
            <consortium name="The Broad Institute Genomics Platform"/>
            <consortium name="The Broad Institute Genome Sequencing Center for Infectious Disease"/>
            <person name="Wu L."/>
            <person name="Ma J."/>
        </authorList>
    </citation>
    <scope>NUCLEOTIDE SEQUENCE [LARGE SCALE GENOMIC DNA]</scope>
    <source>
        <strain evidence="3">CECT 8482</strain>
    </source>
</reference>
<protein>
    <submittedName>
        <fullName evidence="2">Uncharacterized protein</fullName>
    </submittedName>
</protein>